<feature type="region of interest" description="Disordered" evidence="2">
    <location>
        <begin position="87"/>
        <end position="126"/>
    </location>
</feature>
<sequence>MALDMNNPAEHQRAMDRRTAGVGPLMGPTESRRKVRELRLQRIGDLEIRRQNAASAPFDDLLEQMHPAMLQGRDTFNPIDKLKRYSSASPDLDSAKNFRQIPERPRAGRTKAQRRTQGAVDDDSDDEETKYIAQAMLDQYIAHGTDPLETMLEPCESDEMSSSEEDNSGLPYVPRPKIHRRRVLAVLRIQGQIAQIENERHAAERAARTLQYATRDVPWLHARTMKRVMAEVRTVGTSKKAAEREEKGPAPCGFSYIQVE</sequence>
<evidence type="ECO:0000256" key="2">
    <source>
        <dbReference type="SAM" id="MobiDB-lite"/>
    </source>
</evidence>
<gene>
    <name evidence="3" type="ORF">B0H15DRAFT_956837</name>
</gene>
<feature type="coiled-coil region" evidence="1">
    <location>
        <begin position="186"/>
        <end position="213"/>
    </location>
</feature>
<dbReference type="Proteomes" id="UP001222325">
    <property type="component" value="Unassembled WGS sequence"/>
</dbReference>
<organism evidence="3 4">
    <name type="scientific">Mycena belliarum</name>
    <dbReference type="NCBI Taxonomy" id="1033014"/>
    <lineage>
        <taxon>Eukaryota</taxon>
        <taxon>Fungi</taxon>
        <taxon>Dikarya</taxon>
        <taxon>Basidiomycota</taxon>
        <taxon>Agaricomycotina</taxon>
        <taxon>Agaricomycetes</taxon>
        <taxon>Agaricomycetidae</taxon>
        <taxon>Agaricales</taxon>
        <taxon>Marasmiineae</taxon>
        <taxon>Mycenaceae</taxon>
        <taxon>Mycena</taxon>
    </lineage>
</organism>
<dbReference type="EMBL" id="JARJCN010000105">
    <property type="protein sequence ID" value="KAJ7075022.1"/>
    <property type="molecule type" value="Genomic_DNA"/>
</dbReference>
<comment type="caution">
    <text evidence="3">The sequence shown here is derived from an EMBL/GenBank/DDBJ whole genome shotgun (WGS) entry which is preliminary data.</text>
</comment>
<proteinExistence type="predicted"/>
<protein>
    <submittedName>
        <fullName evidence="3">Uncharacterized protein</fullName>
    </submittedName>
</protein>
<keyword evidence="1" id="KW-0175">Coiled coil</keyword>
<feature type="compositionally biased region" description="Basic and acidic residues" evidence="2">
    <location>
        <begin position="93"/>
        <end position="106"/>
    </location>
</feature>
<accession>A0AAD6XEV0</accession>
<evidence type="ECO:0000313" key="4">
    <source>
        <dbReference type="Proteomes" id="UP001222325"/>
    </source>
</evidence>
<feature type="compositionally biased region" description="Basic and acidic residues" evidence="2">
    <location>
        <begin position="10"/>
        <end position="19"/>
    </location>
</feature>
<name>A0AAD6XEV0_9AGAR</name>
<feature type="region of interest" description="Disordered" evidence="2">
    <location>
        <begin position="1"/>
        <end position="33"/>
    </location>
</feature>
<feature type="region of interest" description="Disordered" evidence="2">
    <location>
        <begin position="235"/>
        <end position="260"/>
    </location>
</feature>
<keyword evidence="4" id="KW-1185">Reference proteome</keyword>
<dbReference type="AlphaFoldDB" id="A0AAD6XEV0"/>
<reference evidence="3" key="1">
    <citation type="submission" date="2023-03" db="EMBL/GenBank/DDBJ databases">
        <title>Massive genome expansion in bonnet fungi (Mycena s.s.) driven by repeated elements and novel gene families across ecological guilds.</title>
        <authorList>
            <consortium name="Lawrence Berkeley National Laboratory"/>
            <person name="Harder C.B."/>
            <person name="Miyauchi S."/>
            <person name="Viragh M."/>
            <person name="Kuo A."/>
            <person name="Thoen E."/>
            <person name="Andreopoulos B."/>
            <person name="Lu D."/>
            <person name="Skrede I."/>
            <person name="Drula E."/>
            <person name="Henrissat B."/>
            <person name="Morin E."/>
            <person name="Kohler A."/>
            <person name="Barry K."/>
            <person name="LaButti K."/>
            <person name="Morin E."/>
            <person name="Salamov A."/>
            <person name="Lipzen A."/>
            <person name="Mereny Z."/>
            <person name="Hegedus B."/>
            <person name="Baldrian P."/>
            <person name="Stursova M."/>
            <person name="Weitz H."/>
            <person name="Taylor A."/>
            <person name="Grigoriev I.V."/>
            <person name="Nagy L.G."/>
            <person name="Martin F."/>
            <person name="Kauserud H."/>
        </authorList>
    </citation>
    <scope>NUCLEOTIDE SEQUENCE</scope>
    <source>
        <strain evidence="3">CBHHK173m</strain>
    </source>
</reference>
<evidence type="ECO:0000256" key="1">
    <source>
        <dbReference type="SAM" id="Coils"/>
    </source>
</evidence>
<evidence type="ECO:0000313" key="3">
    <source>
        <dbReference type="EMBL" id="KAJ7075022.1"/>
    </source>
</evidence>